<dbReference type="Proteomes" id="UP000443582">
    <property type="component" value="Unassembled WGS sequence"/>
</dbReference>
<gene>
    <name evidence="1" type="ORF">DAY19_06880</name>
</gene>
<dbReference type="Gene3D" id="3.40.50.10600">
    <property type="entry name" value="SpoIIaa-like domains"/>
    <property type="match status" value="2"/>
</dbReference>
<dbReference type="Pfam" id="PF11964">
    <property type="entry name" value="SpoIIAA-like"/>
    <property type="match status" value="2"/>
</dbReference>
<keyword evidence="2" id="KW-1185">Reference proteome</keyword>
<evidence type="ECO:0000313" key="2">
    <source>
        <dbReference type="Proteomes" id="UP000443582"/>
    </source>
</evidence>
<dbReference type="InterPro" id="IPR036513">
    <property type="entry name" value="STAS_dom_sf"/>
</dbReference>
<organism evidence="1 2">
    <name type="scientific">Halobacteriovorax vibrionivorans</name>
    <dbReference type="NCBI Taxonomy" id="2152716"/>
    <lineage>
        <taxon>Bacteria</taxon>
        <taxon>Pseudomonadati</taxon>
        <taxon>Bdellovibrionota</taxon>
        <taxon>Bacteriovoracia</taxon>
        <taxon>Bacteriovoracales</taxon>
        <taxon>Halobacteriovoraceae</taxon>
        <taxon>Halobacteriovorax</taxon>
    </lineage>
</organism>
<dbReference type="InterPro" id="IPR021866">
    <property type="entry name" value="SpoIIAA-like"/>
</dbReference>
<protein>
    <submittedName>
        <fullName evidence="1">STAS/SEC14 domain-containing protein</fullName>
    </submittedName>
</protein>
<name>A0ABY0IEN1_9BACT</name>
<evidence type="ECO:0000313" key="1">
    <source>
        <dbReference type="EMBL" id="RZF21403.1"/>
    </source>
</evidence>
<accession>A0ABY0IEN1</accession>
<dbReference type="EMBL" id="QDKL01000002">
    <property type="protein sequence ID" value="RZF21403.1"/>
    <property type="molecule type" value="Genomic_DNA"/>
</dbReference>
<proteinExistence type="predicted"/>
<sequence>MLKIMQGLPDSIVGIEGSGKITKNDYIDVLEPILEEALEKEEKVSLLFYLNENYEGYTPGAVFEDTAMGVKYFNVMKRCAVVTDSPLITGAVNLFAPIIPIDFKSFKISELSKAKMWLGETPETDIEFHFDSNDNILTVTPTEALNISDFETLQTLLNQVYKETDIISGVILNTQNFPGWEDLRSMLRHFEFLKDNRYHFEKVAICTDNRFIQKALPTVIKHLEDIDAQIFKYGAIDEARNWLRNVETLDQMRAV</sequence>
<dbReference type="RefSeq" id="WP_114706470.1">
    <property type="nucleotide sequence ID" value="NZ_QDKL01000002.1"/>
</dbReference>
<dbReference type="SUPFAM" id="SSF52091">
    <property type="entry name" value="SpoIIaa-like"/>
    <property type="match status" value="2"/>
</dbReference>
<reference evidence="2" key="1">
    <citation type="journal article" date="2019" name="Int. J. Syst. Evol. Microbiol.">
        <title>Halobacteriovorax valvorus sp. nov., a novel prokaryotic predator isolated from coastal seawater of China.</title>
        <authorList>
            <person name="Chen M.-X."/>
        </authorList>
    </citation>
    <scope>NUCLEOTIDE SEQUENCE [LARGE SCALE GENOMIC DNA]</scope>
    <source>
        <strain evidence="2">BL9</strain>
    </source>
</reference>
<dbReference type="InterPro" id="IPR038396">
    <property type="entry name" value="SpoIIAA-like_sf"/>
</dbReference>
<comment type="caution">
    <text evidence="1">The sequence shown here is derived from an EMBL/GenBank/DDBJ whole genome shotgun (WGS) entry which is preliminary data.</text>
</comment>